<keyword evidence="3" id="KW-1185">Reference proteome</keyword>
<organism evidence="2 3">
    <name type="scientific">Draconibacterium aestuarii</name>
    <dbReference type="NCBI Taxonomy" id="2998507"/>
    <lineage>
        <taxon>Bacteria</taxon>
        <taxon>Pseudomonadati</taxon>
        <taxon>Bacteroidota</taxon>
        <taxon>Bacteroidia</taxon>
        <taxon>Marinilabiliales</taxon>
        <taxon>Prolixibacteraceae</taxon>
        <taxon>Draconibacterium</taxon>
    </lineage>
</organism>
<dbReference type="InterPro" id="IPR010496">
    <property type="entry name" value="AL/BT2_dom"/>
</dbReference>
<evidence type="ECO:0000313" key="3">
    <source>
        <dbReference type="Proteomes" id="UP001145087"/>
    </source>
</evidence>
<dbReference type="Gene3D" id="2.60.120.560">
    <property type="entry name" value="Exo-inulinase, domain 1"/>
    <property type="match status" value="1"/>
</dbReference>
<feature type="domain" description="3-keto-alpha-glucoside-1,2-lyase/3-keto-2-hydroxy-glucal hydratase" evidence="1">
    <location>
        <begin position="2"/>
        <end position="176"/>
    </location>
</feature>
<sequence>MQNYHFRLQVKWGDKKYDPRKNLLKDSGILYHSVGPLGAEYWRSWMMGQEFQIMEGHMGDYWSQVTSAIDIRAYLPEYIMNPVAHESQPFLPMGHDEEIQGFCLRSNNYENKPGEWNTLELICFENKILHIVNGHVVMVLQNSRYINDGESIPLDKGKIQLQSEATEVFYKDIAIRPLEKLPAEYTAYFEE</sequence>
<evidence type="ECO:0000313" key="2">
    <source>
        <dbReference type="EMBL" id="MCY1721357.1"/>
    </source>
</evidence>
<name>A0A9X3F7N7_9BACT</name>
<dbReference type="GO" id="GO:0016787">
    <property type="term" value="F:hydrolase activity"/>
    <property type="evidence" value="ECO:0007669"/>
    <property type="project" value="InterPro"/>
</dbReference>
<comment type="caution">
    <text evidence="2">The sequence shown here is derived from an EMBL/GenBank/DDBJ whole genome shotgun (WGS) entry which is preliminary data.</text>
</comment>
<dbReference type="EMBL" id="JAPOHD010000027">
    <property type="protein sequence ID" value="MCY1721357.1"/>
    <property type="molecule type" value="Genomic_DNA"/>
</dbReference>
<dbReference type="Pfam" id="PF06439">
    <property type="entry name" value="3keto-disac_hyd"/>
    <property type="match status" value="1"/>
</dbReference>
<evidence type="ECO:0000259" key="1">
    <source>
        <dbReference type="Pfam" id="PF06439"/>
    </source>
</evidence>
<accession>A0A9X3F7N7</accession>
<dbReference type="AlphaFoldDB" id="A0A9X3F7N7"/>
<gene>
    <name evidence="2" type="ORF">OU798_13460</name>
</gene>
<protein>
    <submittedName>
        <fullName evidence="2">DUF1080 domain-containing protein</fullName>
    </submittedName>
</protein>
<proteinExistence type="predicted"/>
<dbReference type="Proteomes" id="UP001145087">
    <property type="component" value="Unassembled WGS sequence"/>
</dbReference>
<reference evidence="2" key="1">
    <citation type="submission" date="2022-11" db="EMBL/GenBank/DDBJ databases">
        <title>Marilongibacter aestuarii gen. nov., sp. nov., isolated from tidal flat sediment.</title>
        <authorList>
            <person name="Jiayan W."/>
        </authorList>
    </citation>
    <scope>NUCLEOTIDE SEQUENCE</scope>
    <source>
        <strain evidence="2">Z1-6</strain>
    </source>
</reference>